<organism evidence="1">
    <name type="scientific">marine sediment metagenome</name>
    <dbReference type="NCBI Taxonomy" id="412755"/>
    <lineage>
        <taxon>unclassified sequences</taxon>
        <taxon>metagenomes</taxon>
        <taxon>ecological metagenomes</taxon>
    </lineage>
</organism>
<sequence>MKVGPAAVEKFQQFNVPGDDSNYHFESFTFASGKLGTAIKANRGTFKAEVLESMHQIKSQETPAGAGADADVSVSAIGNAQGAGFAVVRYYNVVDSATGGSADSLDLAAAIRGDVHMIVNDTAIQLQMYPASGEKINDLADDAAFDIDAFTTVIVGCLVDGVFKAKAI</sequence>
<reference evidence="1" key="1">
    <citation type="journal article" date="2015" name="Nature">
        <title>Complex archaea that bridge the gap between prokaryotes and eukaryotes.</title>
        <authorList>
            <person name="Spang A."/>
            <person name="Saw J.H."/>
            <person name="Jorgensen S.L."/>
            <person name="Zaremba-Niedzwiedzka K."/>
            <person name="Martijn J."/>
            <person name="Lind A.E."/>
            <person name="van Eijk R."/>
            <person name="Schleper C."/>
            <person name="Guy L."/>
            <person name="Ettema T.J."/>
        </authorList>
    </citation>
    <scope>NUCLEOTIDE SEQUENCE</scope>
</reference>
<evidence type="ECO:0000313" key="1">
    <source>
        <dbReference type="EMBL" id="KKN49544.1"/>
    </source>
</evidence>
<accession>A0A0F9R430</accession>
<protein>
    <submittedName>
        <fullName evidence="1">Uncharacterized protein</fullName>
    </submittedName>
</protein>
<dbReference type="EMBL" id="LAZR01001163">
    <property type="protein sequence ID" value="KKN49544.1"/>
    <property type="molecule type" value="Genomic_DNA"/>
</dbReference>
<dbReference type="AlphaFoldDB" id="A0A0F9R430"/>
<name>A0A0F9R430_9ZZZZ</name>
<comment type="caution">
    <text evidence="1">The sequence shown here is derived from an EMBL/GenBank/DDBJ whole genome shotgun (WGS) entry which is preliminary data.</text>
</comment>
<proteinExistence type="predicted"/>
<gene>
    <name evidence="1" type="ORF">LCGC14_0641720</name>
</gene>